<sequence length="98" mass="11046">MRLSIPHTTRATAVRHANPHRNHALSSSFFSFIVQPLVSGPDERIYTLVDPHGLVTTRFASGPVSKILQSITTAVKEHDENRFIKQFNLRKNATPKNK</sequence>
<dbReference type="EMBL" id="JASPKZ010003794">
    <property type="protein sequence ID" value="KAJ9592984.1"/>
    <property type="molecule type" value="Genomic_DNA"/>
</dbReference>
<comment type="caution">
    <text evidence="1">The sequence shown here is derived from an EMBL/GenBank/DDBJ whole genome shotgun (WGS) entry which is preliminary data.</text>
</comment>
<name>A0AAD8A5S2_DIPPU</name>
<gene>
    <name evidence="1" type="ORF">L9F63_015354</name>
</gene>
<evidence type="ECO:0000313" key="1">
    <source>
        <dbReference type="EMBL" id="KAJ9592984.1"/>
    </source>
</evidence>
<dbReference type="Proteomes" id="UP001233999">
    <property type="component" value="Unassembled WGS sequence"/>
</dbReference>
<protein>
    <submittedName>
        <fullName evidence="1">Uncharacterized protein</fullName>
    </submittedName>
</protein>
<evidence type="ECO:0000313" key="2">
    <source>
        <dbReference type="Proteomes" id="UP001233999"/>
    </source>
</evidence>
<dbReference type="AlphaFoldDB" id="A0AAD8A5S2"/>
<reference evidence="1" key="2">
    <citation type="submission" date="2023-05" db="EMBL/GenBank/DDBJ databases">
        <authorList>
            <person name="Fouks B."/>
        </authorList>
    </citation>
    <scope>NUCLEOTIDE SEQUENCE</scope>
    <source>
        <strain evidence="1">Stay&amp;Tobe</strain>
        <tissue evidence="1">Testes</tissue>
    </source>
</reference>
<reference evidence="1" key="1">
    <citation type="journal article" date="2023" name="IScience">
        <title>Live-bearing cockroach genome reveals convergent evolutionary mechanisms linked to viviparity in insects and beyond.</title>
        <authorList>
            <person name="Fouks B."/>
            <person name="Harrison M.C."/>
            <person name="Mikhailova A.A."/>
            <person name="Marchal E."/>
            <person name="English S."/>
            <person name="Carruthers M."/>
            <person name="Jennings E.C."/>
            <person name="Chiamaka E.L."/>
            <person name="Frigard R.A."/>
            <person name="Pippel M."/>
            <person name="Attardo G.M."/>
            <person name="Benoit J.B."/>
            <person name="Bornberg-Bauer E."/>
            <person name="Tobe S.S."/>
        </authorList>
    </citation>
    <scope>NUCLEOTIDE SEQUENCE</scope>
    <source>
        <strain evidence="1">Stay&amp;Tobe</strain>
    </source>
</reference>
<proteinExistence type="predicted"/>
<organism evidence="1 2">
    <name type="scientific">Diploptera punctata</name>
    <name type="common">Pacific beetle cockroach</name>
    <dbReference type="NCBI Taxonomy" id="6984"/>
    <lineage>
        <taxon>Eukaryota</taxon>
        <taxon>Metazoa</taxon>
        <taxon>Ecdysozoa</taxon>
        <taxon>Arthropoda</taxon>
        <taxon>Hexapoda</taxon>
        <taxon>Insecta</taxon>
        <taxon>Pterygota</taxon>
        <taxon>Neoptera</taxon>
        <taxon>Polyneoptera</taxon>
        <taxon>Dictyoptera</taxon>
        <taxon>Blattodea</taxon>
        <taxon>Blaberoidea</taxon>
        <taxon>Blaberidae</taxon>
        <taxon>Diplopterinae</taxon>
        <taxon>Diploptera</taxon>
    </lineage>
</organism>
<accession>A0AAD8A5S2</accession>
<keyword evidence="2" id="KW-1185">Reference proteome</keyword>